<feature type="transmembrane region" description="Helical" evidence="1">
    <location>
        <begin position="55"/>
        <end position="74"/>
    </location>
</feature>
<dbReference type="Proteomes" id="UP000662857">
    <property type="component" value="Chromosome"/>
</dbReference>
<dbReference type="AlphaFoldDB" id="A0A895YJ54"/>
<dbReference type="InterPro" id="IPR002372">
    <property type="entry name" value="PQQ_rpt_dom"/>
</dbReference>
<organism evidence="3 4">
    <name type="scientific">Natronosporangium hydrolyticum</name>
    <dbReference type="NCBI Taxonomy" id="2811111"/>
    <lineage>
        <taxon>Bacteria</taxon>
        <taxon>Bacillati</taxon>
        <taxon>Actinomycetota</taxon>
        <taxon>Actinomycetes</taxon>
        <taxon>Micromonosporales</taxon>
        <taxon>Micromonosporaceae</taxon>
        <taxon>Natronosporangium</taxon>
    </lineage>
</organism>
<dbReference type="InterPro" id="IPR011047">
    <property type="entry name" value="Quinoprotein_ADH-like_sf"/>
</dbReference>
<keyword evidence="1" id="KW-0472">Membrane</keyword>
<proteinExistence type="predicted"/>
<dbReference type="Gene3D" id="2.130.10.10">
    <property type="entry name" value="YVTN repeat-like/Quinoprotein amine dehydrogenase"/>
    <property type="match status" value="2"/>
</dbReference>
<dbReference type="InterPro" id="IPR015943">
    <property type="entry name" value="WD40/YVTN_repeat-like_dom_sf"/>
</dbReference>
<name>A0A895YJ54_9ACTN</name>
<feature type="transmembrane region" description="Helical" evidence="1">
    <location>
        <begin position="167"/>
        <end position="188"/>
    </location>
</feature>
<feature type="transmembrane region" description="Helical" evidence="1">
    <location>
        <begin position="86"/>
        <end position="105"/>
    </location>
</feature>
<dbReference type="EMBL" id="CP070499">
    <property type="protein sequence ID" value="QSB15393.1"/>
    <property type="molecule type" value="Genomic_DNA"/>
</dbReference>
<keyword evidence="1" id="KW-0812">Transmembrane</keyword>
<feature type="transmembrane region" description="Helical" evidence="1">
    <location>
        <begin position="117"/>
        <end position="141"/>
    </location>
</feature>
<dbReference type="PANTHER" id="PTHR34512:SF30">
    <property type="entry name" value="OUTER MEMBRANE PROTEIN ASSEMBLY FACTOR BAMB"/>
    <property type="match status" value="1"/>
</dbReference>
<keyword evidence="4" id="KW-1185">Reference proteome</keyword>
<feature type="domain" description="Pyrrolo-quinoline quinone repeat" evidence="2">
    <location>
        <begin position="242"/>
        <end position="426"/>
    </location>
</feature>
<dbReference type="InterPro" id="IPR018391">
    <property type="entry name" value="PQQ_b-propeller_rpt"/>
</dbReference>
<dbReference type="SUPFAM" id="SSF50998">
    <property type="entry name" value="Quinoprotein alcohol dehydrogenase-like"/>
    <property type="match status" value="1"/>
</dbReference>
<dbReference type="RefSeq" id="WP_239677574.1">
    <property type="nucleotide sequence ID" value="NZ_CP070499.1"/>
</dbReference>
<gene>
    <name evidence="3" type="ORF">JQS43_03260</name>
</gene>
<reference evidence="3" key="1">
    <citation type="submission" date="2021-02" db="EMBL/GenBank/DDBJ databases">
        <title>Natrosporangium hydrolyticum gen. nov., sp. nov, a haloalkaliphilic actinobacterium from a soda solonchak soil.</title>
        <authorList>
            <person name="Sorokin D.Y."/>
            <person name="Khijniak T.V."/>
            <person name="Zakharycheva A.P."/>
            <person name="Boueva O.V."/>
            <person name="Ariskina E.V."/>
            <person name="Hahnke R.L."/>
            <person name="Bunk B."/>
            <person name="Sproer C."/>
            <person name="Schumann P."/>
            <person name="Evtushenko L.I."/>
            <person name="Kublanov I.V."/>
        </authorList>
    </citation>
    <scope>NUCLEOTIDE SEQUENCE</scope>
    <source>
        <strain evidence="3">DSM 106523</strain>
    </source>
</reference>
<evidence type="ECO:0000256" key="1">
    <source>
        <dbReference type="SAM" id="Phobius"/>
    </source>
</evidence>
<dbReference type="PANTHER" id="PTHR34512">
    <property type="entry name" value="CELL SURFACE PROTEIN"/>
    <property type="match status" value="1"/>
</dbReference>
<evidence type="ECO:0000313" key="4">
    <source>
        <dbReference type="Proteomes" id="UP000662857"/>
    </source>
</evidence>
<dbReference type="SMART" id="SM00564">
    <property type="entry name" value="PQQ"/>
    <property type="match status" value="4"/>
</dbReference>
<sequence length="622" mass="66143">MHSDVASVTDDRPLRWPLVVAAAAVSLELVGLAGVVLGGWLGWEWDEPLWRLGGGTRAFTLGALVVTGLLLAAGWRARDGVAKSQFHLLAAVAATAALIGAGLIQSDIAPPARGLGGSVFTVAAALLIAGGALGFVGYAVWDRAPLAAHEERLPAARQRRLSRVGRGAGAVAAVAALTGSMLLAPHFYSTVDSRTAPDRAVEGGPPSLQSDPQWHAELPGRLVFLGFSGAATAGGLLVPEASGVRMLEPATGQVRWHWRDSSYSLRQSATSDEGRIVVLALSFRSEFGEPPTERDRVVALDATTGQLRWDRYDNRLVEQFDNVAAVANQPLLLTPLDPEPLSPSAGLFPSSVLDPVGIQAIGSDDGQPRWRFEETPGCGLSNAYVGDTGVVVMFEVCERRARGEEASCALTALDVTDGRRLWTWPTAERIDPEREYAHRCDVTVAGGHVFLSYSIGRGDRFPEPGPMLALDAGDGRERWTVPVDAPDRRGLDSPVVAGGQLVGRSGAVDSDEPVLVIRSLVDGQIRTEVPLPHDRTIGLRQAGDDRVWVVGHHEESYQIVVSEVDTVTGELLAVTEVPEVAEEYRYAGATLVVGPGTLVIALQRQPAGERTTETDLVLYGLG</sequence>
<feature type="transmembrane region" description="Helical" evidence="1">
    <location>
        <begin position="18"/>
        <end position="43"/>
    </location>
</feature>
<accession>A0A895YJ54</accession>
<keyword evidence="1" id="KW-1133">Transmembrane helix</keyword>
<protein>
    <submittedName>
        <fullName evidence="3">PQQ-binding-like beta-propeller repeat protein</fullName>
    </submittedName>
</protein>
<dbReference type="Pfam" id="PF13360">
    <property type="entry name" value="PQQ_2"/>
    <property type="match status" value="1"/>
</dbReference>
<evidence type="ECO:0000313" key="3">
    <source>
        <dbReference type="EMBL" id="QSB15393.1"/>
    </source>
</evidence>
<dbReference type="KEGG" id="nhy:JQS43_03260"/>
<evidence type="ECO:0000259" key="2">
    <source>
        <dbReference type="Pfam" id="PF13360"/>
    </source>
</evidence>